<dbReference type="EMBL" id="PVNK01000107">
    <property type="protein sequence ID" value="PRQ03050.1"/>
    <property type="molecule type" value="Genomic_DNA"/>
</dbReference>
<comment type="caution">
    <text evidence="3">The sequence shown here is derived from an EMBL/GenBank/DDBJ whole genome shotgun (WGS) entry which is preliminary data.</text>
</comment>
<feature type="chain" id="PRO_5015773233" description="Endo-1,4-beta-xylanase A" evidence="2">
    <location>
        <begin position="27"/>
        <end position="276"/>
    </location>
</feature>
<name>A0A2S9YD53_9BACT</name>
<evidence type="ECO:0000313" key="4">
    <source>
        <dbReference type="Proteomes" id="UP000237968"/>
    </source>
</evidence>
<evidence type="ECO:0000256" key="2">
    <source>
        <dbReference type="SAM" id="SignalP"/>
    </source>
</evidence>
<organism evidence="3 4">
    <name type="scientific">Enhygromyxa salina</name>
    <dbReference type="NCBI Taxonomy" id="215803"/>
    <lineage>
        <taxon>Bacteria</taxon>
        <taxon>Pseudomonadati</taxon>
        <taxon>Myxococcota</taxon>
        <taxon>Polyangia</taxon>
        <taxon>Nannocystales</taxon>
        <taxon>Nannocystaceae</taxon>
        <taxon>Enhygromyxa</taxon>
    </lineage>
</organism>
<keyword evidence="2" id="KW-0732">Signal</keyword>
<accession>A0A2S9YD53</accession>
<dbReference type="RefSeq" id="WP_181197554.1">
    <property type="nucleotide sequence ID" value="NZ_PVNK01000107.1"/>
</dbReference>
<protein>
    <recommendedName>
        <fullName evidence="5">Endo-1,4-beta-xylanase A</fullName>
    </recommendedName>
</protein>
<feature type="region of interest" description="Disordered" evidence="1">
    <location>
        <begin position="28"/>
        <end position="120"/>
    </location>
</feature>
<feature type="compositionally biased region" description="Low complexity" evidence="1">
    <location>
        <begin position="33"/>
        <end position="47"/>
    </location>
</feature>
<evidence type="ECO:0008006" key="5">
    <source>
        <dbReference type="Google" id="ProtNLM"/>
    </source>
</evidence>
<sequence>MTFLNKTLHDLVFAPALALLCTSACTDDGGNGDTADGSDTSGTDVGTESAEGNDSSTEGDGDGDSGDGDGDTGDGDGDTGDGDGDTGDGDGDTGDGDGDTGDGDGDTGDGDGDTGDGDGDTGGGDCAAMAAEAIGDCEAILGAAWDGVACHQLVGCECVGEDCGELFNSLDQCEAAYADCGNNGDCAELGFEACAAAENCNPIEGAELEQAGDNDWCALAPIYLGCSSEQICGDAISFACPNGDDVLYQTLDTCLPDVGYSACQPPNNQAFYEFCP</sequence>
<evidence type="ECO:0000256" key="1">
    <source>
        <dbReference type="SAM" id="MobiDB-lite"/>
    </source>
</evidence>
<keyword evidence="4" id="KW-1185">Reference proteome</keyword>
<feature type="signal peptide" evidence="2">
    <location>
        <begin position="1"/>
        <end position="26"/>
    </location>
</feature>
<evidence type="ECO:0000313" key="3">
    <source>
        <dbReference type="EMBL" id="PRQ03050.1"/>
    </source>
</evidence>
<proteinExistence type="predicted"/>
<gene>
    <name evidence="3" type="ORF">ENSA5_18210</name>
</gene>
<dbReference type="AlphaFoldDB" id="A0A2S9YD53"/>
<feature type="compositionally biased region" description="Acidic residues" evidence="1">
    <location>
        <begin position="57"/>
        <end position="119"/>
    </location>
</feature>
<dbReference type="Proteomes" id="UP000237968">
    <property type="component" value="Unassembled WGS sequence"/>
</dbReference>
<reference evidence="3 4" key="1">
    <citation type="submission" date="2018-03" db="EMBL/GenBank/DDBJ databases">
        <title>Draft Genome Sequences of the Obligatory Marine Myxobacteria Enhygromyxa salina SWB005.</title>
        <authorList>
            <person name="Poehlein A."/>
            <person name="Moghaddam J.A."/>
            <person name="Harms H."/>
            <person name="Alanjari M."/>
            <person name="Koenig G.M."/>
            <person name="Daniel R."/>
            <person name="Schaeberle T.F."/>
        </authorList>
    </citation>
    <scope>NUCLEOTIDE SEQUENCE [LARGE SCALE GENOMIC DNA]</scope>
    <source>
        <strain evidence="3 4">SWB005</strain>
    </source>
</reference>